<dbReference type="PANTHER" id="PTHR48081:SF8">
    <property type="entry name" value="ALPHA_BETA HYDROLASE FOLD-3 DOMAIN-CONTAINING PROTEIN-RELATED"/>
    <property type="match status" value="1"/>
</dbReference>
<feature type="domain" description="Alpha/beta hydrolase fold-3" evidence="2">
    <location>
        <begin position="93"/>
        <end position="316"/>
    </location>
</feature>
<dbReference type="Proteomes" id="UP000799428">
    <property type="component" value="Unassembled WGS sequence"/>
</dbReference>
<sequence length="356" mass="38602">MADFSSYGGPSEEWLAVERTLPALTFDLSLPVDDLKASVNAIREEAGAAGIKPFASKLHIKEHTITTRDSATIQARSYRPINKSADEKLPVFLYFHGGGFLFGSLNTDDPTCAQTAVNLGILVVSVNYRHTPEHIFPTAWNDTHDGFAWLHKNISELGGDASKIVVGGISAGAQLTASLVLEQHLGKALTEFPPVVGQILLIPALAYIDTYKEGPLKRIKSPEISSYVENENAPLLPMRVVRFFMDLLKTGIPDLKDTKLNIAMATKDEVKGMPPAVFGIAGLDPLRDEGLLYAQTLAEAGVPTQISLFKGVPHAFRRFGTALKASDHWDETTEQGILWALGKPKASGKFDVVVKG</sequence>
<protein>
    <submittedName>
        <fullName evidence="3">Alpha/beta hydrolase fold-3 domain-containing protein</fullName>
    </submittedName>
</protein>
<evidence type="ECO:0000313" key="3">
    <source>
        <dbReference type="EMBL" id="KAF2715358.1"/>
    </source>
</evidence>
<dbReference type="InterPro" id="IPR050300">
    <property type="entry name" value="GDXG_lipolytic_enzyme"/>
</dbReference>
<dbReference type="PANTHER" id="PTHR48081">
    <property type="entry name" value="AB HYDROLASE SUPERFAMILY PROTEIN C4A8.06C"/>
    <property type="match status" value="1"/>
</dbReference>
<gene>
    <name evidence="3" type="ORF">K504DRAFT_457529</name>
</gene>
<organism evidence="3 4">
    <name type="scientific">Pleomassaria siparia CBS 279.74</name>
    <dbReference type="NCBI Taxonomy" id="1314801"/>
    <lineage>
        <taxon>Eukaryota</taxon>
        <taxon>Fungi</taxon>
        <taxon>Dikarya</taxon>
        <taxon>Ascomycota</taxon>
        <taxon>Pezizomycotina</taxon>
        <taxon>Dothideomycetes</taxon>
        <taxon>Pleosporomycetidae</taxon>
        <taxon>Pleosporales</taxon>
        <taxon>Pleomassariaceae</taxon>
        <taxon>Pleomassaria</taxon>
    </lineage>
</organism>
<dbReference type="Gene3D" id="3.40.50.1820">
    <property type="entry name" value="alpha/beta hydrolase"/>
    <property type="match status" value="1"/>
</dbReference>
<dbReference type="OrthoDB" id="408631at2759"/>
<dbReference type="GO" id="GO:0016787">
    <property type="term" value="F:hydrolase activity"/>
    <property type="evidence" value="ECO:0007669"/>
    <property type="project" value="UniProtKB-KW"/>
</dbReference>
<name>A0A6G1KR95_9PLEO</name>
<evidence type="ECO:0000259" key="2">
    <source>
        <dbReference type="Pfam" id="PF07859"/>
    </source>
</evidence>
<keyword evidence="1 3" id="KW-0378">Hydrolase</keyword>
<dbReference type="AlphaFoldDB" id="A0A6G1KR95"/>
<keyword evidence="4" id="KW-1185">Reference proteome</keyword>
<reference evidence="3" key="1">
    <citation type="journal article" date="2020" name="Stud. Mycol.">
        <title>101 Dothideomycetes genomes: a test case for predicting lifestyles and emergence of pathogens.</title>
        <authorList>
            <person name="Haridas S."/>
            <person name="Albert R."/>
            <person name="Binder M."/>
            <person name="Bloem J."/>
            <person name="Labutti K."/>
            <person name="Salamov A."/>
            <person name="Andreopoulos B."/>
            <person name="Baker S."/>
            <person name="Barry K."/>
            <person name="Bills G."/>
            <person name="Bluhm B."/>
            <person name="Cannon C."/>
            <person name="Castanera R."/>
            <person name="Culley D."/>
            <person name="Daum C."/>
            <person name="Ezra D."/>
            <person name="Gonzalez J."/>
            <person name="Henrissat B."/>
            <person name="Kuo A."/>
            <person name="Liang C."/>
            <person name="Lipzen A."/>
            <person name="Lutzoni F."/>
            <person name="Magnuson J."/>
            <person name="Mondo S."/>
            <person name="Nolan M."/>
            <person name="Ohm R."/>
            <person name="Pangilinan J."/>
            <person name="Park H.-J."/>
            <person name="Ramirez L."/>
            <person name="Alfaro M."/>
            <person name="Sun H."/>
            <person name="Tritt A."/>
            <person name="Yoshinaga Y."/>
            <person name="Zwiers L.-H."/>
            <person name="Turgeon B."/>
            <person name="Goodwin S."/>
            <person name="Spatafora J."/>
            <person name="Crous P."/>
            <person name="Grigoriev I."/>
        </authorList>
    </citation>
    <scope>NUCLEOTIDE SEQUENCE</scope>
    <source>
        <strain evidence="3">CBS 279.74</strain>
    </source>
</reference>
<proteinExistence type="predicted"/>
<dbReference type="InterPro" id="IPR013094">
    <property type="entry name" value="AB_hydrolase_3"/>
</dbReference>
<evidence type="ECO:0000313" key="4">
    <source>
        <dbReference type="Proteomes" id="UP000799428"/>
    </source>
</evidence>
<evidence type="ECO:0000256" key="1">
    <source>
        <dbReference type="ARBA" id="ARBA00022801"/>
    </source>
</evidence>
<dbReference type="InterPro" id="IPR029058">
    <property type="entry name" value="AB_hydrolase_fold"/>
</dbReference>
<dbReference type="SUPFAM" id="SSF53474">
    <property type="entry name" value="alpha/beta-Hydrolases"/>
    <property type="match status" value="1"/>
</dbReference>
<dbReference type="Pfam" id="PF07859">
    <property type="entry name" value="Abhydrolase_3"/>
    <property type="match status" value="1"/>
</dbReference>
<accession>A0A6G1KR95</accession>
<dbReference type="EMBL" id="MU005764">
    <property type="protein sequence ID" value="KAF2715358.1"/>
    <property type="molecule type" value="Genomic_DNA"/>
</dbReference>